<dbReference type="PANTHER" id="PTHR24056">
    <property type="entry name" value="CELL DIVISION PROTEIN KINASE"/>
    <property type="match status" value="1"/>
</dbReference>
<proteinExistence type="inferred from homology"/>
<feature type="domain" description="Protein kinase" evidence="15">
    <location>
        <begin position="4"/>
        <end position="264"/>
    </location>
</feature>
<evidence type="ECO:0000256" key="12">
    <source>
        <dbReference type="ARBA" id="ARBA00047811"/>
    </source>
</evidence>
<dbReference type="PROSITE" id="PS00107">
    <property type="entry name" value="PROTEIN_KINASE_ATP"/>
    <property type="match status" value="2"/>
</dbReference>
<protein>
    <recommendedName>
        <fullName evidence="2">cyclin-dependent kinase</fullName>
        <ecNumber evidence="2">2.7.11.22</ecNumber>
    </recommendedName>
</protein>
<dbReference type="SUPFAM" id="SSF56112">
    <property type="entry name" value="Protein kinase-like (PK-like)"/>
    <property type="match status" value="2"/>
</dbReference>
<dbReference type="EC" id="2.7.11.22" evidence="2"/>
<dbReference type="Gene3D" id="1.10.510.10">
    <property type="entry name" value="Transferase(Phosphotransferase) domain 1"/>
    <property type="match status" value="2"/>
</dbReference>
<dbReference type="Proteomes" id="UP000834106">
    <property type="component" value="Chromosome 2"/>
</dbReference>
<feature type="binding site" evidence="14">
    <location>
        <position position="387"/>
    </location>
    <ligand>
        <name>ATP</name>
        <dbReference type="ChEBI" id="CHEBI:30616"/>
    </ligand>
</feature>
<keyword evidence="3" id="KW-0723">Serine/threonine-protein kinase</keyword>
<evidence type="ECO:0000256" key="1">
    <source>
        <dbReference type="ARBA" id="ARBA00006485"/>
    </source>
</evidence>
<evidence type="ECO:0000256" key="8">
    <source>
        <dbReference type="ARBA" id="ARBA00022776"/>
    </source>
</evidence>
<keyword evidence="6" id="KW-0808">Transferase</keyword>
<dbReference type="SMART" id="SM00220">
    <property type="entry name" value="S_TKc"/>
    <property type="match status" value="2"/>
</dbReference>
<keyword evidence="8" id="KW-0498">Mitosis</keyword>
<dbReference type="GO" id="GO:0000307">
    <property type="term" value="C:cyclin-dependent protein kinase holoenzyme complex"/>
    <property type="evidence" value="ECO:0007669"/>
    <property type="project" value="TreeGrafter"/>
</dbReference>
<feature type="binding site" evidence="14">
    <location>
        <position position="33"/>
    </location>
    <ligand>
        <name>ATP</name>
        <dbReference type="ChEBI" id="CHEBI:30616"/>
    </ligand>
</feature>
<dbReference type="InterPro" id="IPR000719">
    <property type="entry name" value="Prot_kinase_dom"/>
</dbReference>
<keyword evidence="11" id="KW-0131">Cell cycle</keyword>
<dbReference type="PROSITE" id="PS00108">
    <property type="entry name" value="PROTEIN_KINASE_ST"/>
    <property type="match status" value="2"/>
</dbReference>
<dbReference type="PANTHER" id="PTHR24056:SF548">
    <property type="entry name" value="CYCLIN-DEPENDENT KINASE A-1"/>
    <property type="match status" value="1"/>
</dbReference>
<evidence type="ECO:0000256" key="9">
    <source>
        <dbReference type="ARBA" id="ARBA00022777"/>
    </source>
</evidence>
<evidence type="ECO:0000313" key="17">
    <source>
        <dbReference type="Proteomes" id="UP000834106"/>
    </source>
</evidence>
<dbReference type="FunFam" id="3.30.200.20:FF:000927">
    <property type="entry name" value="Cyclin-dependent kinase 2"/>
    <property type="match status" value="1"/>
</dbReference>
<organism evidence="16 17">
    <name type="scientific">Fraxinus pennsylvanica</name>
    <dbReference type="NCBI Taxonomy" id="56036"/>
    <lineage>
        <taxon>Eukaryota</taxon>
        <taxon>Viridiplantae</taxon>
        <taxon>Streptophyta</taxon>
        <taxon>Embryophyta</taxon>
        <taxon>Tracheophyta</taxon>
        <taxon>Spermatophyta</taxon>
        <taxon>Magnoliopsida</taxon>
        <taxon>eudicotyledons</taxon>
        <taxon>Gunneridae</taxon>
        <taxon>Pentapetalae</taxon>
        <taxon>asterids</taxon>
        <taxon>lamiids</taxon>
        <taxon>Lamiales</taxon>
        <taxon>Oleaceae</taxon>
        <taxon>Oleeae</taxon>
        <taxon>Fraxinus</taxon>
    </lineage>
</organism>
<dbReference type="GO" id="GO:0005524">
    <property type="term" value="F:ATP binding"/>
    <property type="evidence" value="ECO:0007669"/>
    <property type="project" value="UniProtKB-UniRule"/>
</dbReference>
<accession>A0AAD2DLE5</accession>
<dbReference type="FunFam" id="3.30.200.20:FF:000375">
    <property type="entry name" value="Cell division related protein kinase 2"/>
    <property type="match status" value="1"/>
</dbReference>
<dbReference type="GO" id="GO:0000082">
    <property type="term" value="P:G1/S transition of mitotic cell cycle"/>
    <property type="evidence" value="ECO:0007669"/>
    <property type="project" value="TreeGrafter"/>
</dbReference>
<dbReference type="Pfam" id="PF00069">
    <property type="entry name" value="Pkinase"/>
    <property type="match status" value="2"/>
</dbReference>
<evidence type="ECO:0000256" key="5">
    <source>
        <dbReference type="ARBA" id="ARBA00022618"/>
    </source>
</evidence>
<comment type="similarity">
    <text evidence="1">Belongs to the protein kinase superfamily. CMGC Ser/Thr protein kinase family. CDC2/CDKX subfamily.</text>
</comment>
<dbReference type="PROSITE" id="PS50011">
    <property type="entry name" value="PROTEIN_KINASE_DOM"/>
    <property type="match status" value="2"/>
</dbReference>
<dbReference type="FunFam" id="1.10.510.10:FF:000574">
    <property type="entry name" value="Cell division related protein kinase 2"/>
    <property type="match status" value="1"/>
</dbReference>
<dbReference type="InterPro" id="IPR017441">
    <property type="entry name" value="Protein_kinase_ATP_BS"/>
</dbReference>
<keyword evidence="4" id="KW-0597">Phosphoprotein</keyword>
<feature type="domain" description="Protein kinase" evidence="15">
    <location>
        <begin position="358"/>
        <end position="642"/>
    </location>
</feature>
<evidence type="ECO:0000256" key="13">
    <source>
        <dbReference type="ARBA" id="ARBA00048367"/>
    </source>
</evidence>
<keyword evidence="17" id="KW-1185">Reference proteome</keyword>
<dbReference type="FunFam" id="1.10.510.10:FF:000611">
    <property type="entry name" value="CMGC family protein kinase"/>
    <property type="match status" value="1"/>
</dbReference>
<keyword evidence="9" id="KW-0418">Kinase</keyword>
<evidence type="ECO:0000256" key="11">
    <source>
        <dbReference type="ARBA" id="ARBA00023306"/>
    </source>
</evidence>
<comment type="catalytic activity">
    <reaction evidence="13">
        <text>L-seryl-[protein] + ATP = O-phospho-L-seryl-[protein] + ADP + H(+)</text>
        <dbReference type="Rhea" id="RHEA:17989"/>
        <dbReference type="Rhea" id="RHEA-COMP:9863"/>
        <dbReference type="Rhea" id="RHEA-COMP:11604"/>
        <dbReference type="ChEBI" id="CHEBI:15378"/>
        <dbReference type="ChEBI" id="CHEBI:29999"/>
        <dbReference type="ChEBI" id="CHEBI:30616"/>
        <dbReference type="ChEBI" id="CHEBI:83421"/>
        <dbReference type="ChEBI" id="CHEBI:456216"/>
        <dbReference type="EC" id="2.7.11.22"/>
    </reaction>
</comment>
<dbReference type="GO" id="GO:0007165">
    <property type="term" value="P:signal transduction"/>
    <property type="evidence" value="ECO:0007669"/>
    <property type="project" value="TreeGrafter"/>
</dbReference>
<dbReference type="InterPro" id="IPR008271">
    <property type="entry name" value="Ser/Thr_kinase_AS"/>
</dbReference>
<dbReference type="GO" id="GO:0005634">
    <property type="term" value="C:nucleus"/>
    <property type="evidence" value="ECO:0007669"/>
    <property type="project" value="TreeGrafter"/>
</dbReference>
<evidence type="ECO:0000256" key="6">
    <source>
        <dbReference type="ARBA" id="ARBA00022679"/>
    </source>
</evidence>
<gene>
    <name evidence="16" type="ORF">FPE_LOCUS3097</name>
</gene>
<dbReference type="GO" id="GO:0051445">
    <property type="term" value="P:regulation of meiotic cell cycle"/>
    <property type="evidence" value="ECO:0007669"/>
    <property type="project" value="TreeGrafter"/>
</dbReference>
<dbReference type="GO" id="GO:0030332">
    <property type="term" value="F:cyclin binding"/>
    <property type="evidence" value="ECO:0007669"/>
    <property type="project" value="TreeGrafter"/>
</dbReference>
<reference evidence="16" key="1">
    <citation type="submission" date="2023-05" db="EMBL/GenBank/DDBJ databases">
        <authorList>
            <person name="Huff M."/>
        </authorList>
    </citation>
    <scope>NUCLEOTIDE SEQUENCE</scope>
</reference>
<dbReference type="InterPro" id="IPR011009">
    <property type="entry name" value="Kinase-like_dom_sf"/>
</dbReference>
<dbReference type="InterPro" id="IPR050108">
    <property type="entry name" value="CDK"/>
</dbReference>
<evidence type="ECO:0000256" key="4">
    <source>
        <dbReference type="ARBA" id="ARBA00022553"/>
    </source>
</evidence>
<evidence type="ECO:0000256" key="14">
    <source>
        <dbReference type="PROSITE-ProRule" id="PRU10141"/>
    </source>
</evidence>
<evidence type="ECO:0000259" key="15">
    <source>
        <dbReference type="PROSITE" id="PS50011"/>
    </source>
</evidence>
<evidence type="ECO:0000313" key="16">
    <source>
        <dbReference type="EMBL" id="CAI9755666.1"/>
    </source>
</evidence>
<dbReference type="GO" id="GO:0004693">
    <property type="term" value="F:cyclin-dependent protein serine/threonine kinase activity"/>
    <property type="evidence" value="ECO:0007669"/>
    <property type="project" value="UniProtKB-EC"/>
</dbReference>
<comment type="catalytic activity">
    <reaction evidence="12">
        <text>L-threonyl-[protein] + ATP = O-phospho-L-threonyl-[protein] + ADP + H(+)</text>
        <dbReference type="Rhea" id="RHEA:46608"/>
        <dbReference type="Rhea" id="RHEA-COMP:11060"/>
        <dbReference type="Rhea" id="RHEA-COMP:11605"/>
        <dbReference type="ChEBI" id="CHEBI:15378"/>
        <dbReference type="ChEBI" id="CHEBI:30013"/>
        <dbReference type="ChEBI" id="CHEBI:30616"/>
        <dbReference type="ChEBI" id="CHEBI:61977"/>
        <dbReference type="ChEBI" id="CHEBI:456216"/>
        <dbReference type="EC" id="2.7.11.22"/>
    </reaction>
</comment>
<dbReference type="GO" id="GO:0010468">
    <property type="term" value="P:regulation of gene expression"/>
    <property type="evidence" value="ECO:0007669"/>
    <property type="project" value="TreeGrafter"/>
</dbReference>
<dbReference type="AlphaFoldDB" id="A0AAD2DLE5"/>
<dbReference type="GO" id="GO:0005737">
    <property type="term" value="C:cytoplasm"/>
    <property type="evidence" value="ECO:0007669"/>
    <property type="project" value="TreeGrafter"/>
</dbReference>
<evidence type="ECO:0000256" key="3">
    <source>
        <dbReference type="ARBA" id="ARBA00022527"/>
    </source>
</evidence>
<dbReference type="EMBL" id="OU503037">
    <property type="protein sequence ID" value="CAI9755666.1"/>
    <property type="molecule type" value="Genomic_DNA"/>
</dbReference>
<keyword evidence="5" id="KW-0132">Cell division</keyword>
<evidence type="ECO:0000256" key="2">
    <source>
        <dbReference type="ARBA" id="ARBA00012425"/>
    </source>
</evidence>
<evidence type="ECO:0000256" key="10">
    <source>
        <dbReference type="ARBA" id="ARBA00022840"/>
    </source>
</evidence>
<keyword evidence="7 14" id="KW-0547">Nucleotide-binding</keyword>
<sequence>MEKYEKLEKIGKGAYGVVYKCRNCDTNEIVALKKMKMDKPDEGVPYTAVREISLLKEMQHENIVRLLDVEHTEKRLYLVFEYLDLDLAKHMESSPEFSKDPRLIKMFLYQILCGVAYCHSHRILHRDLKPQNLLIDLRTNTLKLADFGLGRALSIPLGTLTHQTVTLWYRAPEILLGLRKYSTPVDVWSAGCIFAEMVNQKPLFPGDTDIKQISMIFSVMGTPNEDTWPGVTALTGLIYTFPKWLPKDLATVVPNLDAVGLDLLECTCIYSHLCFWGEGDYTTMLLRDATERQRRSSICCRFTPPSASLLSLFTPTEQIRPDKNEGEDGGQLVYVHEPGEAAVEDRRGLNTTIETCVIEKLEKIGQGSYGKVYKGRDKETNEIVALKKILLERPDQGFPGTSIREISILKEMQHANIVRLQDVVYTEEKSLCLVFEYMDLDLMKYIESCPEFSTDPRLVKMFLHQILLGVVYCHSHRILHRDLKPQNLLINRSTKTVKLADFGLARAFNIPVWTVTPKTMTPWYRAPELLLGSQQYSTPVDVWSVGCIFAEMVNRKPLFPGMSEIDIIFMVFRVLGTPDEDTWPGVTSLSDFNTTFPKWPPKDLATVVPNLDSAGLDLLGKMLRLDPRKRITAKSALEHEYFKDIEHIP</sequence>
<evidence type="ECO:0000256" key="7">
    <source>
        <dbReference type="ARBA" id="ARBA00022741"/>
    </source>
</evidence>
<dbReference type="GO" id="GO:0051301">
    <property type="term" value="P:cell division"/>
    <property type="evidence" value="ECO:0007669"/>
    <property type="project" value="UniProtKB-KW"/>
</dbReference>
<name>A0AAD2DLE5_9LAMI</name>
<keyword evidence="10 14" id="KW-0067">ATP-binding</keyword>
<dbReference type="Gene3D" id="3.30.200.20">
    <property type="entry name" value="Phosphorylase Kinase, domain 1"/>
    <property type="match status" value="2"/>
</dbReference>
<dbReference type="GO" id="GO:0010389">
    <property type="term" value="P:regulation of G2/M transition of mitotic cell cycle"/>
    <property type="evidence" value="ECO:0007669"/>
    <property type="project" value="TreeGrafter"/>
</dbReference>